<reference evidence="2" key="1">
    <citation type="submission" date="2021-02" db="EMBL/GenBank/DDBJ databases">
        <authorList>
            <person name="Nowell W R."/>
        </authorList>
    </citation>
    <scope>NUCLEOTIDE SEQUENCE</scope>
</reference>
<organism evidence="2 3">
    <name type="scientific">Rotaria magnacalcarata</name>
    <dbReference type="NCBI Taxonomy" id="392030"/>
    <lineage>
        <taxon>Eukaryota</taxon>
        <taxon>Metazoa</taxon>
        <taxon>Spiralia</taxon>
        <taxon>Gnathifera</taxon>
        <taxon>Rotifera</taxon>
        <taxon>Eurotatoria</taxon>
        <taxon>Bdelloidea</taxon>
        <taxon>Philodinida</taxon>
        <taxon>Philodinidae</taxon>
        <taxon>Rotaria</taxon>
    </lineage>
</organism>
<dbReference type="AlphaFoldDB" id="A0A8S2P138"/>
<accession>A0A8S2P138</accession>
<dbReference type="EMBL" id="CAJOBI010005362">
    <property type="protein sequence ID" value="CAF4029775.1"/>
    <property type="molecule type" value="Genomic_DNA"/>
</dbReference>
<feature type="region of interest" description="Disordered" evidence="1">
    <location>
        <begin position="33"/>
        <end position="83"/>
    </location>
</feature>
<proteinExistence type="predicted"/>
<comment type="caution">
    <text evidence="2">The sequence shown here is derived from an EMBL/GenBank/DDBJ whole genome shotgun (WGS) entry which is preliminary data.</text>
</comment>
<gene>
    <name evidence="2" type="ORF">SMN809_LOCUS13520</name>
</gene>
<feature type="compositionally biased region" description="Polar residues" evidence="1">
    <location>
        <begin position="49"/>
        <end position="63"/>
    </location>
</feature>
<protein>
    <submittedName>
        <fullName evidence="2">Uncharacterized protein</fullName>
    </submittedName>
</protein>
<evidence type="ECO:0000313" key="3">
    <source>
        <dbReference type="Proteomes" id="UP000676336"/>
    </source>
</evidence>
<feature type="compositionally biased region" description="Basic and acidic residues" evidence="1">
    <location>
        <begin position="64"/>
        <end position="73"/>
    </location>
</feature>
<evidence type="ECO:0000256" key="1">
    <source>
        <dbReference type="SAM" id="MobiDB-lite"/>
    </source>
</evidence>
<dbReference type="Proteomes" id="UP000676336">
    <property type="component" value="Unassembled WGS sequence"/>
</dbReference>
<sequence>MPRISSIRQTADCSLSKVDTYADAMLRTLYSFKTPSPPIPLHARRQNHRSYPQSTTVSQSVVNERTRETKKNDTGVVSSVEQR</sequence>
<name>A0A8S2P138_9BILA</name>
<evidence type="ECO:0000313" key="2">
    <source>
        <dbReference type="EMBL" id="CAF4029775.1"/>
    </source>
</evidence>